<evidence type="ECO:0000313" key="4">
    <source>
        <dbReference type="Proteomes" id="UP001142372"/>
    </source>
</evidence>
<dbReference type="InterPro" id="IPR050807">
    <property type="entry name" value="TransReg_Diox_bact_type"/>
</dbReference>
<comment type="caution">
    <text evidence="3">The sequence shown here is derived from an EMBL/GenBank/DDBJ whole genome shotgun (WGS) entry which is preliminary data.</text>
</comment>
<dbReference type="InterPro" id="IPR011051">
    <property type="entry name" value="RmlC_Cupin_sf"/>
</dbReference>
<evidence type="ECO:0000259" key="2">
    <source>
        <dbReference type="PROSITE" id="PS50943"/>
    </source>
</evidence>
<evidence type="ECO:0000256" key="1">
    <source>
        <dbReference type="ARBA" id="ARBA00023125"/>
    </source>
</evidence>
<name>A0A9W6M0D7_9MICO</name>
<dbReference type="RefSeq" id="WP_271177477.1">
    <property type="nucleotide sequence ID" value="NZ_BAAAJO010000002.1"/>
</dbReference>
<feature type="domain" description="HTH cro/C1-type" evidence="2">
    <location>
        <begin position="6"/>
        <end position="60"/>
    </location>
</feature>
<dbReference type="AlphaFoldDB" id="A0A9W6M0D7"/>
<reference evidence="3" key="1">
    <citation type="journal article" date="2014" name="Int. J. Syst. Evol. Microbiol.">
        <title>Complete genome sequence of Corynebacterium casei LMG S-19264T (=DSM 44701T), isolated from a smear-ripened cheese.</title>
        <authorList>
            <consortium name="US DOE Joint Genome Institute (JGI-PGF)"/>
            <person name="Walter F."/>
            <person name="Albersmeier A."/>
            <person name="Kalinowski J."/>
            <person name="Ruckert C."/>
        </authorList>
    </citation>
    <scope>NUCLEOTIDE SEQUENCE</scope>
    <source>
        <strain evidence="3">VKM Ac-1401</strain>
    </source>
</reference>
<proteinExistence type="predicted"/>
<dbReference type="GO" id="GO:0005829">
    <property type="term" value="C:cytosol"/>
    <property type="evidence" value="ECO:0007669"/>
    <property type="project" value="TreeGrafter"/>
</dbReference>
<dbReference type="Pfam" id="PF07883">
    <property type="entry name" value="Cupin_2"/>
    <property type="match status" value="1"/>
</dbReference>
<dbReference type="GO" id="GO:0003677">
    <property type="term" value="F:DNA binding"/>
    <property type="evidence" value="ECO:0007669"/>
    <property type="project" value="UniProtKB-KW"/>
</dbReference>
<dbReference type="EMBL" id="BSEN01000012">
    <property type="protein sequence ID" value="GLJ76815.1"/>
    <property type="molecule type" value="Genomic_DNA"/>
</dbReference>
<keyword evidence="4" id="KW-1185">Reference proteome</keyword>
<dbReference type="Gene3D" id="1.10.260.40">
    <property type="entry name" value="lambda repressor-like DNA-binding domains"/>
    <property type="match status" value="1"/>
</dbReference>
<dbReference type="InterPro" id="IPR001387">
    <property type="entry name" value="Cro/C1-type_HTH"/>
</dbReference>
<dbReference type="SUPFAM" id="SSF51182">
    <property type="entry name" value="RmlC-like cupins"/>
    <property type="match status" value="1"/>
</dbReference>
<dbReference type="SMART" id="SM00530">
    <property type="entry name" value="HTH_XRE"/>
    <property type="match status" value="1"/>
</dbReference>
<dbReference type="Gene3D" id="2.60.120.10">
    <property type="entry name" value="Jelly Rolls"/>
    <property type="match status" value="1"/>
</dbReference>
<dbReference type="Pfam" id="PF01381">
    <property type="entry name" value="HTH_3"/>
    <property type="match status" value="1"/>
</dbReference>
<dbReference type="GO" id="GO:0003700">
    <property type="term" value="F:DNA-binding transcription factor activity"/>
    <property type="evidence" value="ECO:0007669"/>
    <property type="project" value="TreeGrafter"/>
</dbReference>
<sequence>MLGDRLKALRLERGMTLKQLAELSGLSVGMLSQIENGTADPSLVSLRKLAGVFEAAISSLFTDPDAPLVHVSSPDQRPTLGTTGGEFFYERLTPGRGDLEMLTATIPPGLASSPKLHAHPSTECAFVISGELLVEIGDTEYTLGAGQSITFDSRQGHRYVNASDSETSIVIAVTPPTP</sequence>
<dbReference type="PANTHER" id="PTHR46797:SF1">
    <property type="entry name" value="METHYLPHOSPHONATE SYNTHASE"/>
    <property type="match status" value="1"/>
</dbReference>
<dbReference type="Proteomes" id="UP001142372">
    <property type="component" value="Unassembled WGS sequence"/>
</dbReference>
<dbReference type="CDD" id="cd02209">
    <property type="entry name" value="cupin_XRE_C"/>
    <property type="match status" value="1"/>
</dbReference>
<dbReference type="PROSITE" id="PS50943">
    <property type="entry name" value="HTH_CROC1"/>
    <property type="match status" value="1"/>
</dbReference>
<reference evidence="3" key="2">
    <citation type="submission" date="2023-01" db="EMBL/GenBank/DDBJ databases">
        <authorList>
            <person name="Sun Q."/>
            <person name="Evtushenko L."/>
        </authorList>
    </citation>
    <scope>NUCLEOTIDE SEQUENCE</scope>
    <source>
        <strain evidence="3">VKM Ac-1401</strain>
    </source>
</reference>
<dbReference type="InterPro" id="IPR014710">
    <property type="entry name" value="RmlC-like_jellyroll"/>
</dbReference>
<evidence type="ECO:0000313" key="3">
    <source>
        <dbReference type="EMBL" id="GLJ76815.1"/>
    </source>
</evidence>
<dbReference type="SUPFAM" id="SSF47413">
    <property type="entry name" value="lambda repressor-like DNA-binding domains"/>
    <property type="match status" value="1"/>
</dbReference>
<keyword evidence="1" id="KW-0238">DNA-binding</keyword>
<gene>
    <name evidence="3" type="ORF">GCM10017584_23890</name>
</gene>
<dbReference type="CDD" id="cd00093">
    <property type="entry name" value="HTH_XRE"/>
    <property type="match status" value="1"/>
</dbReference>
<dbReference type="InterPro" id="IPR013096">
    <property type="entry name" value="Cupin_2"/>
</dbReference>
<organism evidence="3 4">
    <name type="scientific">Leifsonia poae</name>
    <dbReference type="NCBI Taxonomy" id="110933"/>
    <lineage>
        <taxon>Bacteria</taxon>
        <taxon>Bacillati</taxon>
        <taxon>Actinomycetota</taxon>
        <taxon>Actinomycetes</taxon>
        <taxon>Micrococcales</taxon>
        <taxon>Microbacteriaceae</taxon>
        <taxon>Leifsonia</taxon>
    </lineage>
</organism>
<protein>
    <submittedName>
        <fullName evidence="3">Cupin</fullName>
    </submittedName>
</protein>
<dbReference type="PANTHER" id="PTHR46797">
    <property type="entry name" value="HTH-TYPE TRANSCRIPTIONAL REGULATOR"/>
    <property type="match status" value="1"/>
</dbReference>
<accession>A0A9W6M0D7</accession>
<dbReference type="InterPro" id="IPR010982">
    <property type="entry name" value="Lambda_DNA-bd_dom_sf"/>
</dbReference>